<gene>
    <name evidence="1" type="ORF">OVA965_LOCUS30252</name>
    <name evidence="2" type="ORF">TMI583_LOCUS31044</name>
</gene>
<dbReference type="AlphaFoldDB" id="A0A8S2RAX2"/>
<feature type="non-terminal residue" evidence="2">
    <location>
        <position position="1"/>
    </location>
</feature>
<evidence type="ECO:0000313" key="2">
    <source>
        <dbReference type="EMBL" id="CAF4150139.1"/>
    </source>
</evidence>
<dbReference type="EMBL" id="CAJNOK010021874">
    <property type="protein sequence ID" value="CAF1339061.1"/>
    <property type="molecule type" value="Genomic_DNA"/>
</dbReference>
<dbReference type="EMBL" id="CAJOBA010043491">
    <property type="protein sequence ID" value="CAF4150139.1"/>
    <property type="molecule type" value="Genomic_DNA"/>
</dbReference>
<organism evidence="2 3">
    <name type="scientific">Didymodactylos carnosus</name>
    <dbReference type="NCBI Taxonomy" id="1234261"/>
    <lineage>
        <taxon>Eukaryota</taxon>
        <taxon>Metazoa</taxon>
        <taxon>Spiralia</taxon>
        <taxon>Gnathifera</taxon>
        <taxon>Rotifera</taxon>
        <taxon>Eurotatoria</taxon>
        <taxon>Bdelloidea</taxon>
        <taxon>Philodinida</taxon>
        <taxon>Philodinidae</taxon>
        <taxon>Didymodactylos</taxon>
    </lineage>
</organism>
<name>A0A8S2RAX2_9BILA</name>
<evidence type="ECO:0000313" key="3">
    <source>
        <dbReference type="Proteomes" id="UP000682733"/>
    </source>
</evidence>
<dbReference type="Proteomes" id="UP000682733">
    <property type="component" value="Unassembled WGS sequence"/>
</dbReference>
<comment type="caution">
    <text evidence="2">The sequence shown here is derived from an EMBL/GenBank/DDBJ whole genome shotgun (WGS) entry which is preliminary data.</text>
</comment>
<reference evidence="2" key="1">
    <citation type="submission" date="2021-02" db="EMBL/GenBank/DDBJ databases">
        <authorList>
            <person name="Nowell W R."/>
        </authorList>
    </citation>
    <scope>NUCLEOTIDE SEQUENCE</scope>
</reference>
<accession>A0A8S2RAX2</accession>
<sequence>MDSAQSNYALDIERGAQEEIILYNLNSYRALLDLKYGWMGGGYAIPEFGLAYMRDICFVDKDECRRADMLVS</sequence>
<dbReference type="Proteomes" id="UP000677228">
    <property type="component" value="Unassembled WGS sequence"/>
</dbReference>
<evidence type="ECO:0000313" key="1">
    <source>
        <dbReference type="EMBL" id="CAF1339061.1"/>
    </source>
</evidence>
<proteinExistence type="predicted"/>
<protein>
    <submittedName>
        <fullName evidence="2">Uncharacterized protein</fullName>
    </submittedName>
</protein>